<proteinExistence type="predicted"/>
<evidence type="ECO:0000313" key="2">
    <source>
        <dbReference type="EMBL" id="KAK6317981.1"/>
    </source>
</evidence>
<dbReference type="EMBL" id="JAGTTL010000009">
    <property type="protein sequence ID" value="KAK6317981.1"/>
    <property type="molecule type" value="Genomic_DNA"/>
</dbReference>
<dbReference type="AlphaFoldDB" id="A0AAN8M5L1"/>
<feature type="region of interest" description="Disordered" evidence="1">
    <location>
        <begin position="77"/>
        <end position="98"/>
    </location>
</feature>
<feature type="compositionally biased region" description="Acidic residues" evidence="1">
    <location>
        <begin position="128"/>
        <end position="137"/>
    </location>
</feature>
<dbReference type="Proteomes" id="UP001356427">
    <property type="component" value="Unassembled WGS sequence"/>
</dbReference>
<gene>
    <name evidence="2" type="ORF">J4Q44_G00112720</name>
</gene>
<sequence length="264" mass="29122">MFHWVVKVVPQPPDAPGSLGEETANPAPAAPRKVSKDEVKKEVKAKPAKQKEDDISEDNSIQSGVITWLSNGFTIALPQPTGTPKLSRSNSVSRSLQEDERNGVIKWIADGLSKVVPQPDEKYREDIPEKEEDDETEVYNMKDVPDAEPLPHIPVVEIFSEYEEEDQVPQFPPNVVNWIKNAIPQPVMLPAGYVEALSNAQQAQSKRSSLDKVLSPPPESFKGDEVSQNSNVVGWFVTGLGLKMPQPVARSRDDVEVVPNGGER</sequence>
<feature type="region of interest" description="Disordered" evidence="1">
    <location>
        <begin position="1"/>
        <end position="61"/>
    </location>
</feature>
<evidence type="ECO:0000313" key="3">
    <source>
        <dbReference type="Proteomes" id="UP001356427"/>
    </source>
</evidence>
<comment type="caution">
    <text evidence="2">The sequence shown here is derived from an EMBL/GenBank/DDBJ whole genome shotgun (WGS) entry which is preliminary data.</text>
</comment>
<protein>
    <submittedName>
        <fullName evidence="2">Uncharacterized protein</fullName>
    </submittedName>
</protein>
<feature type="region of interest" description="Disordered" evidence="1">
    <location>
        <begin position="118"/>
        <end position="146"/>
    </location>
</feature>
<feature type="compositionally biased region" description="Polar residues" evidence="1">
    <location>
        <begin position="80"/>
        <end position="95"/>
    </location>
</feature>
<accession>A0AAN8M5L1</accession>
<organism evidence="2 3">
    <name type="scientific">Coregonus suidteri</name>
    <dbReference type="NCBI Taxonomy" id="861788"/>
    <lineage>
        <taxon>Eukaryota</taxon>
        <taxon>Metazoa</taxon>
        <taxon>Chordata</taxon>
        <taxon>Craniata</taxon>
        <taxon>Vertebrata</taxon>
        <taxon>Euteleostomi</taxon>
        <taxon>Actinopterygii</taxon>
        <taxon>Neopterygii</taxon>
        <taxon>Teleostei</taxon>
        <taxon>Protacanthopterygii</taxon>
        <taxon>Salmoniformes</taxon>
        <taxon>Salmonidae</taxon>
        <taxon>Coregoninae</taxon>
        <taxon>Coregonus</taxon>
    </lineage>
</organism>
<feature type="region of interest" description="Disordered" evidence="1">
    <location>
        <begin position="204"/>
        <end position="226"/>
    </location>
</feature>
<name>A0AAN8M5L1_9TELE</name>
<evidence type="ECO:0000256" key="1">
    <source>
        <dbReference type="SAM" id="MobiDB-lite"/>
    </source>
</evidence>
<keyword evidence="3" id="KW-1185">Reference proteome</keyword>
<feature type="compositionally biased region" description="Basic and acidic residues" evidence="1">
    <location>
        <begin position="34"/>
        <end position="53"/>
    </location>
</feature>
<reference evidence="2 3" key="1">
    <citation type="submission" date="2021-04" db="EMBL/GenBank/DDBJ databases">
        <authorList>
            <person name="De Guttry C."/>
            <person name="Zahm M."/>
            <person name="Klopp C."/>
            <person name="Cabau C."/>
            <person name="Louis A."/>
            <person name="Berthelot C."/>
            <person name="Parey E."/>
            <person name="Roest Crollius H."/>
            <person name="Montfort J."/>
            <person name="Robinson-Rechavi M."/>
            <person name="Bucao C."/>
            <person name="Bouchez O."/>
            <person name="Gislard M."/>
            <person name="Lluch J."/>
            <person name="Milhes M."/>
            <person name="Lampietro C."/>
            <person name="Lopez Roques C."/>
            <person name="Donnadieu C."/>
            <person name="Braasch I."/>
            <person name="Desvignes T."/>
            <person name="Postlethwait J."/>
            <person name="Bobe J."/>
            <person name="Wedekind C."/>
            <person name="Guiguen Y."/>
        </authorList>
    </citation>
    <scope>NUCLEOTIDE SEQUENCE [LARGE SCALE GENOMIC DNA]</scope>
    <source>
        <strain evidence="2">Cs_M1</strain>
        <tissue evidence="2">Blood</tissue>
    </source>
</reference>